<evidence type="ECO:0000256" key="4">
    <source>
        <dbReference type="ARBA" id="ARBA00022692"/>
    </source>
</evidence>
<proteinExistence type="predicted"/>
<keyword evidence="4 13" id="KW-0812">Transmembrane</keyword>
<evidence type="ECO:0000256" key="5">
    <source>
        <dbReference type="ARBA" id="ARBA00022826"/>
    </source>
</evidence>
<keyword evidence="6" id="KW-0851">Voltage-gated channel</keyword>
<comment type="subcellular location">
    <subcellularLocation>
        <location evidence="1">Membrane</location>
        <topology evidence="1">Multi-pass membrane protein</topology>
    </subcellularLocation>
</comment>
<dbReference type="PANTHER" id="PTHR11537">
    <property type="entry name" value="VOLTAGE-GATED POTASSIUM CHANNEL"/>
    <property type="match status" value="1"/>
</dbReference>
<keyword evidence="9" id="KW-0406">Ion transport</keyword>
<feature type="transmembrane region" description="Helical" evidence="13">
    <location>
        <begin position="75"/>
        <end position="94"/>
    </location>
</feature>
<protein>
    <recommendedName>
        <fullName evidence="14">Ion transport domain-containing protein</fullName>
    </recommendedName>
</protein>
<feature type="transmembrane region" description="Helical" evidence="13">
    <location>
        <begin position="220"/>
        <end position="244"/>
    </location>
</feature>
<keyword evidence="5" id="KW-0631">Potassium channel</keyword>
<dbReference type="PANTHER" id="PTHR11537:SF254">
    <property type="entry name" value="POTASSIUM VOLTAGE-GATED CHANNEL PROTEIN SHAB"/>
    <property type="match status" value="1"/>
</dbReference>
<evidence type="ECO:0000256" key="11">
    <source>
        <dbReference type="ARBA" id="ARBA00023303"/>
    </source>
</evidence>
<keyword evidence="7" id="KW-0630">Potassium</keyword>
<evidence type="ECO:0000256" key="9">
    <source>
        <dbReference type="ARBA" id="ARBA00023065"/>
    </source>
</evidence>
<feature type="transmembrane region" description="Helical" evidence="13">
    <location>
        <begin position="365"/>
        <end position="386"/>
    </location>
</feature>
<dbReference type="OrthoDB" id="415460at2759"/>
<evidence type="ECO:0000256" key="13">
    <source>
        <dbReference type="SAM" id="Phobius"/>
    </source>
</evidence>
<feature type="domain" description="Ion transport" evidence="14">
    <location>
        <begin position="74"/>
        <end position="394"/>
    </location>
</feature>
<dbReference type="SUPFAM" id="SSF81324">
    <property type="entry name" value="Voltage-gated potassium channels"/>
    <property type="match status" value="1"/>
</dbReference>
<evidence type="ECO:0000256" key="10">
    <source>
        <dbReference type="ARBA" id="ARBA00023136"/>
    </source>
</evidence>
<evidence type="ECO:0000256" key="6">
    <source>
        <dbReference type="ARBA" id="ARBA00022882"/>
    </source>
</evidence>
<dbReference type="InterPro" id="IPR028325">
    <property type="entry name" value="VG_K_chnl"/>
</dbReference>
<evidence type="ECO:0000256" key="2">
    <source>
        <dbReference type="ARBA" id="ARBA00022448"/>
    </source>
</evidence>
<evidence type="ECO:0000313" key="16">
    <source>
        <dbReference type="Proteomes" id="UP001165065"/>
    </source>
</evidence>
<feature type="region of interest" description="Disordered" evidence="12">
    <location>
        <begin position="903"/>
        <end position="939"/>
    </location>
</feature>
<feature type="transmembrane region" description="Helical" evidence="13">
    <location>
        <begin position="264"/>
        <end position="297"/>
    </location>
</feature>
<evidence type="ECO:0000256" key="7">
    <source>
        <dbReference type="ARBA" id="ARBA00022958"/>
    </source>
</evidence>
<reference evidence="16" key="1">
    <citation type="journal article" date="2023" name="Commun. Biol.">
        <title>Genome analysis of Parmales, the sister group of diatoms, reveals the evolutionary specialization of diatoms from phago-mixotrophs to photoautotrophs.</title>
        <authorList>
            <person name="Ban H."/>
            <person name="Sato S."/>
            <person name="Yoshikawa S."/>
            <person name="Yamada K."/>
            <person name="Nakamura Y."/>
            <person name="Ichinomiya M."/>
            <person name="Sato N."/>
            <person name="Blanc-Mathieu R."/>
            <person name="Endo H."/>
            <person name="Kuwata A."/>
            <person name="Ogata H."/>
        </authorList>
    </citation>
    <scope>NUCLEOTIDE SEQUENCE [LARGE SCALE GENOMIC DNA]</scope>
</reference>
<dbReference type="GO" id="GO:0005249">
    <property type="term" value="F:voltage-gated potassium channel activity"/>
    <property type="evidence" value="ECO:0007669"/>
    <property type="project" value="InterPro"/>
</dbReference>
<evidence type="ECO:0000313" key="15">
    <source>
        <dbReference type="EMBL" id="GMI46569.1"/>
    </source>
</evidence>
<keyword evidence="10 13" id="KW-0472">Membrane</keyword>
<evidence type="ECO:0000256" key="8">
    <source>
        <dbReference type="ARBA" id="ARBA00022989"/>
    </source>
</evidence>
<keyword evidence="16" id="KW-1185">Reference proteome</keyword>
<sequence length="993" mass="108773">MAKVGDKDTPKEVDPSLGEPLSSSNSTDREGIKKVKSFWPPAEHTDENGVTHKFSIPTRIWLVLEDPSMGKAAKYMSLIMMLLILASCVGFVLASVPQNQYIEEDEGKCEEDQAMIDVDCSLCWDSHDDLPILDGRCDVCVGMTDLATAPIRKVCKPQELRIFILAETVCIYCFTVDYLLRVGTVASVGVERWNGDPEKIKSCGSKIYNYSTGWLNCVDLVAIMPFWIEVAVGTGVPLGFLRVLRLARVFRIFKLGKYNEGMSLFARTLHASIPALSLLCFFVLIGVVLFGSIIFFVEGGTYTVDASVCPESLGYACYVRPNGYSGEDMEQSPFVSIPYSFYWVMVTMTTVGYGDQFPQTGLGKFITICCMLCGILTLALPITVLGSNFTAEYEALHGEEEDKEAEEDKFWEHFASLVASSMSPENGKANGGINSQATRDRLRMLMIDNAGGALADTLSSSGSPVSLRKSSGLSGVGGPVSSDAVSQLEQTIVQLQRTLETLKKSNAGDVFIQELESGSSSPVNFQIQNKVTSHGASGALSNMFNEKKVRKSRPSLKPIVLSGSGHLPNYFDIFSPKKLKDRNQFDFAPNTCETNEAVVDDIAEMEKLVGVSDQEERKKKVASVISTPGQHTLNLRRGSIGGTRMMKLKQVGKSLSFGQRLMKVKKYDQSLGCSSKKLEIQIVGAKGVDRVEGCRECDGLSISVVAGATQFETKQSQGEDGEEILFGDKFEYEVPLSTHSGNMLVKNVEIIAHFGDKVVGVVVVPLTSVCGRESEFRLTSSNNGYLHNRNLKTHKNRHITYAGMGRVNVVLGWGDCVQEEHKFGTSFAMLLKKGAKTERGGEKAFRSPPVYPKVLLAKKRKQSSSAADIVVHSSGEAFYFEEASSNSSGSGRAADIEVEGLVFPSSSSDEGSYCSPTESPGRSDTEKASSTNEEVEVEMRMKRARELKKHYRVEMVEEFMHNKKSPKMRDGIRKGGFGAMFGGSKIGIKYEEL</sequence>
<feature type="region of interest" description="Disordered" evidence="12">
    <location>
        <begin position="1"/>
        <end position="32"/>
    </location>
</feature>
<dbReference type="GO" id="GO:0001508">
    <property type="term" value="P:action potential"/>
    <property type="evidence" value="ECO:0007669"/>
    <property type="project" value="TreeGrafter"/>
</dbReference>
<dbReference type="InterPro" id="IPR005821">
    <property type="entry name" value="Ion_trans_dom"/>
</dbReference>
<dbReference type="Gene3D" id="1.10.287.70">
    <property type="match status" value="1"/>
</dbReference>
<feature type="transmembrane region" description="Helical" evidence="13">
    <location>
        <begin position="334"/>
        <end position="353"/>
    </location>
</feature>
<feature type="compositionally biased region" description="Polar residues" evidence="12">
    <location>
        <begin position="904"/>
        <end position="920"/>
    </location>
</feature>
<dbReference type="InterPro" id="IPR003280">
    <property type="entry name" value="2pore_dom_K_chnl"/>
</dbReference>
<dbReference type="AlphaFoldDB" id="A0A9W7LDI7"/>
<evidence type="ECO:0000259" key="14">
    <source>
        <dbReference type="Pfam" id="PF00520"/>
    </source>
</evidence>
<keyword evidence="11" id="KW-0407">Ion channel</keyword>
<accession>A0A9W7LDI7</accession>
<dbReference type="InterPro" id="IPR027359">
    <property type="entry name" value="Volt_channel_dom_sf"/>
</dbReference>
<feature type="transmembrane region" description="Helical" evidence="13">
    <location>
        <begin position="162"/>
        <end position="180"/>
    </location>
</feature>
<keyword evidence="3" id="KW-0633">Potassium transport</keyword>
<gene>
    <name evidence="15" type="ORF">TrCOL_g11084</name>
</gene>
<keyword evidence="8 13" id="KW-1133">Transmembrane helix</keyword>
<evidence type="ECO:0000256" key="3">
    <source>
        <dbReference type="ARBA" id="ARBA00022538"/>
    </source>
</evidence>
<name>A0A9W7LDI7_9STRA</name>
<dbReference type="Proteomes" id="UP001165065">
    <property type="component" value="Unassembled WGS sequence"/>
</dbReference>
<keyword evidence="2" id="KW-0813">Transport</keyword>
<evidence type="ECO:0000256" key="1">
    <source>
        <dbReference type="ARBA" id="ARBA00004141"/>
    </source>
</evidence>
<dbReference type="Pfam" id="PF00520">
    <property type="entry name" value="Ion_trans"/>
    <property type="match status" value="1"/>
</dbReference>
<dbReference type="EMBL" id="BRYA01000305">
    <property type="protein sequence ID" value="GMI46569.1"/>
    <property type="molecule type" value="Genomic_DNA"/>
</dbReference>
<dbReference type="PRINTS" id="PR00169">
    <property type="entry name" value="KCHANNEL"/>
</dbReference>
<dbReference type="GO" id="GO:0008076">
    <property type="term" value="C:voltage-gated potassium channel complex"/>
    <property type="evidence" value="ECO:0007669"/>
    <property type="project" value="InterPro"/>
</dbReference>
<feature type="compositionally biased region" description="Basic and acidic residues" evidence="12">
    <location>
        <begin position="1"/>
        <end position="14"/>
    </location>
</feature>
<comment type="caution">
    <text evidence="15">The sequence shown here is derived from an EMBL/GenBank/DDBJ whole genome shotgun (WGS) entry which is preliminary data.</text>
</comment>
<evidence type="ECO:0000256" key="12">
    <source>
        <dbReference type="SAM" id="MobiDB-lite"/>
    </source>
</evidence>
<dbReference type="Gene3D" id="1.20.120.350">
    <property type="entry name" value="Voltage-gated potassium channels. Chain C"/>
    <property type="match status" value="1"/>
</dbReference>
<organism evidence="15 16">
    <name type="scientific">Triparma columacea</name>
    <dbReference type="NCBI Taxonomy" id="722753"/>
    <lineage>
        <taxon>Eukaryota</taxon>
        <taxon>Sar</taxon>
        <taxon>Stramenopiles</taxon>
        <taxon>Ochrophyta</taxon>
        <taxon>Bolidophyceae</taxon>
        <taxon>Parmales</taxon>
        <taxon>Triparmaceae</taxon>
        <taxon>Triparma</taxon>
    </lineage>
</organism>
<dbReference type="PRINTS" id="PR01333">
    <property type="entry name" value="2POREKCHANEL"/>
</dbReference>